<sequence length="96" mass="11614">MLEEAVLVGGKNDGRRQHVEHDRPELRVEVPYKLSAKPITEEIPCQETLEYEHYLREYIQVEDKRLSFFRHKNLTIYEAIKKLLEYYPGLRLTQRR</sequence>
<reference evidence="2" key="1">
    <citation type="submission" date="2020-03" db="EMBL/GenBank/DDBJ databases">
        <title>The deep terrestrial virosphere.</title>
        <authorList>
            <person name="Holmfeldt K."/>
            <person name="Nilsson E."/>
            <person name="Simone D."/>
            <person name="Lopez-Fernandez M."/>
            <person name="Wu X."/>
            <person name="de Brujin I."/>
            <person name="Lundin D."/>
            <person name="Andersson A."/>
            <person name="Bertilsson S."/>
            <person name="Dopson M."/>
        </authorList>
    </citation>
    <scope>NUCLEOTIDE SEQUENCE</scope>
    <source>
        <strain evidence="2">MM415B02214</strain>
    </source>
</reference>
<evidence type="ECO:0000256" key="1">
    <source>
        <dbReference type="SAM" id="MobiDB-lite"/>
    </source>
</evidence>
<proteinExistence type="predicted"/>
<name>A0A6M3KTQ4_9ZZZZ</name>
<feature type="compositionally biased region" description="Basic and acidic residues" evidence="1">
    <location>
        <begin position="12"/>
        <end position="22"/>
    </location>
</feature>
<organism evidence="2">
    <name type="scientific">viral metagenome</name>
    <dbReference type="NCBI Taxonomy" id="1070528"/>
    <lineage>
        <taxon>unclassified sequences</taxon>
        <taxon>metagenomes</taxon>
        <taxon>organismal metagenomes</taxon>
    </lineage>
</organism>
<protein>
    <submittedName>
        <fullName evidence="2">Uncharacterized protein</fullName>
    </submittedName>
</protein>
<feature type="region of interest" description="Disordered" evidence="1">
    <location>
        <begin position="1"/>
        <end position="22"/>
    </location>
</feature>
<evidence type="ECO:0000313" key="2">
    <source>
        <dbReference type="EMBL" id="QJA85503.1"/>
    </source>
</evidence>
<gene>
    <name evidence="2" type="ORF">MM415B02214_0014</name>
</gene>
<accession>A0A6M3KTQ4</accession>
<dbReference type="EMBL" id="MT142578">
    <property type="protein sequence ID" value="QJA85503.1"/>
    <property type="molecule type" value="Genomic_DNA"/>
</dbReference>
<dbReference type="AlphaFoldDB" id="A0A6M3KTQ4"/>